<comment type="caution">
    <text evidence="1">The sequence shown here is derived from an EMBL/GenBank/DDBJ whole genome shotgun (WGS) entry which is preliminary data.</text>
</comment>
<evidence type="ECO:0000313" key="1">
    <source>
        <dbReference type="EMBL" id="KKK58783.1"/>
    </source>
</evidence>
<feature type="non-terminal residue" evidence="1">
    <location>
        <position position="1"/>
    </location>
</feature>
<name>A0A0F8WQ50_9ZZZZ</name>
<accession>A0A0F8WQ50</accession>
<dbReference type="AlphaFoldDB" id="A0A0F8WQ50"/>
<protein>
    <submittedName>
        <fullName evidence="1">Uncharacterized protein</fullName>
    </submittedName>
</protein>
<dbReference type="EMBL" id="LAZR01063806">
    <property type="protein sequence ID" value="KKK58783.1"/>
    <property type="molecule type" value="Genomic_DNA"/>
</dbReference>
<reference evidence="1" key="1">
    <citation type="journal article" date="2015" name="Nature">
        <title>Complex archaea that bridge the gap between prokaryotes and eukaryotes.</title>
        <authorList>
            <person name="Spang A."/>
            <person name="Saw J.H."/>
            <person name="Jorgensen S.L."/>
            <person name="Zaremba-Niedzwiedzka K."/>
            <person name="Martijn J."/>
            <person name="Lind A.E."/>
            <person name="van Eijk R."/>
            <person name="Schleper C."/>
            <person name="Guy L."/>
            <person name="Ettema T.J."/>
        </authorList>
    </citation>
    <scope>NUCLEOTIDE SEQUENCE</scope>
</reference>
<gene>
    <name evidence="1" type="ORF">LCGC14_3040970</name>
</gene>
<sequence>LDMVAQTADVQEAVDEVLADEAGTVTVTYSCFVDDCDWKPKSDSKRPRLSLGNHIRMAHPSRYEEWKVMESLVSAHAAPVAPEPSVGEAIEEVMSA</sequence>
<organism evidence="1">
    <name type="scientific">marine sediment metagenome</name>
    <dbReference type="NCBI Taxonomy" id="412755"/>
    <lineage>
        <taxon>unclassified sequences</taxon>
        <taxon>metagenomes</taxon>
        <taxon>ecological metagenomes</taxon>
    </lineage>
</organism>
<proteinExistence type="predicted"/>